<proteinExistence type="predicted"/>
<reference evidence="2" key="2">
    <citation type="submission" date="2015-06" db="UniProtKB">
        <authorList>
            <consortium name="EnsemblPlants"/>
        </authorList>
    </citation>
    <scope>IDENTIFICATION</scope>
    <source>
        <strain evidence="2">DM1-3 516 R44</strain>
    </source>
</reference>
<protein>
    <submittedName>
        <fullName evidence="2">Integrase core domain containing protein</fullName>
    </submittedName>
</protein>
<feature type="region of interest" description="Disordered" evidence="1">
    <location>
        <begin position="55"/>
        <end position="90"/>
    </location>
</feature>
<dbReference type="EnsemblPlants" id="PGSC0003DMT400095514">
    <property type="protein sequence ID" value="PGSC0003DMT400095514"/>
    <property type="gene ID" value="PGSC0003DMG400045085"/>
</dbReference>
<dbReference type="Gramene" id="PGSC0003DMT400095514">
    <property type="protein sequence ID" value="PGSC0003DMT400095514"/>
    <property type="gene ID" value="PGSC0003DMG400045085"/>
</dbReference>
<feature type="compositionally biased region" description="Acidic residues" evidence="1">
    <location>
        <begin position="154"/>
        <end position="164"/>
    </location>
</feature>
<dbReference type="HOGENOM" id="CLU_117887_0_0_1"/>
<evidence type="ECO:0000313" key="2">
    <source>
        <dbReference type="EnsemblPlants" id="PGSC0003DMT400095514"/>
    </source>
</evidence>
<accession>M1DWH1</accession>
<dbReference type="PaxDb" id="4113-PGSC0003DMT400095514"/>
<reference evidence="3" key="1">
    <citation type="journal article" date="2011" name="Nature">
        <title>Genome sequence and analysis of the tuber crop potato.</title>
        <authorList>
            <consortium name="The Potato Genome Sequencing Consortium"/>
        </authorList>
    </citation>
    <scope>NUCLEOTIDE SEQUENCE [LARGE SCALE GENOMIC DNA]</scope>
    <source>
        <strain evidence="3">cv. DM1-3 516 R44</strain>
    </source>
</reference>
<keyword evidence="3" id="KW-1185">Reference proteome</keyword>
<name>M1DWH1_SOLTU</name>
<dbReference type="AlphaFoldDB" id="M1DWH1"/>
<feature type="compositionally biased region" description="Low complexity" evidence="1">
    <location>
        <begin position="55"/>
        <end position="68"/>
    </location>
</feature>
<dbReference type="InParanoid" id="M1DWH1"/>
<evidence type="ECO:0000256" key="1">
    <source>
        <dbReference type="SAM" id="MobiDB-lite"/>
    </source>
</evidence>
<dbReference type="Proteomes" id="UP000011115">
    <property type="component" value="Unassembled WGS sequence"/>
</dbReference>
<sequence length="173" mass="19558">MAQMRTELGLVLNHESGGVDKVNAVNYLTRTPPPVEECYYEEHAYAGQYVRDGNLNHDNNYNRNNYGNRNDRVGPYAPPQNQESSTREAGGNMARIEDMMHKKMRMFDATDENVKEMRNDLYGIGQKLLLGGGKQTIDPPMPSVVDVESRKEDDVVEVSEESETAIEKETEIS</sequence>
<feature type="region of interest" description="Disordered" evidence="1">
    <location>
        <begin position="133"/>
        <end position="173"/>
    </location>
</feature>
<organism evidence="2 3">
    <name type="scientific">Solanum tuberosum</name>
    <name type="common">Potato</name>
    <dbReference type="NCBI Taxonomy" id="4113"/>
    <lineage>
        <taxon>Eukaryota</taxon>
        <taxon>Viridiplantae</taxon>
        <taxon>Streptophyta</taxon>
        <taxon>Embryophyta</taxon>
        <taxon>Tracheophyta</taxon>
        <taxon>Spermatophyta</taxon>
        <taxon>Magnoliopsida</taxon>
        <taxon>eudicotyledons</taxon>
        <taxon>Gunneridae</taxon>
        <taxon>Pentapetalae</taxon>
        <taxon>asterids</taxon>
        <taxon>lamiids</taxon>
        <taxon>Solanales</taxon>
        <taxon>Solanaceae</taxon>
        <taxon>Solanoideae</taxon>
        <taxon>Solaneae</taxon>
        <taxon>Solanum</taxon>
    </lineage>
</organism>
<evidence type="ECO:0000313" key="3">
    <source>
        <dbReference type="Proteomes" id="UP000011115"/>
    </source>
</evidence>